<keyword evidence="2 4" id="KW-1133">Transmembrane helix</keyword>
<evidence type="ECO:0000256" key="2">
    <source>
        <dbReference type="ARBA" id="ARBA00022989"/>
    </source>
</evidence>
<evidence type="ECO:0000256" key="1">
    <source>
        <dbReference type="ARBA" id="ARBA00022692"/>
    </source>
</evidence>
<keyword evidence="7" id="KW-1185">Reference proteome</keyword>
<feature type="domain" description="HIG1" evidence="5">
    <location>
        <begin position="1"/>
        <end position="65"/>
    </location>
</feature>
<dbReference type="EMBL" id="FWFZ01000007">
    <property type="protein sequence ID" value="SLN45485.1"/>
    <property type="molecule type" value="Genomic_DNA"/>
</dbReference>
<feature type="transmembrane region" description="Helical" evidence="4">
    <location>
        <begin position="6"/>
        <end position="29"/>
    </location>
</feature>
<feature type="transmembrane region" description="Helical" evidence="4">
    <location>
        <begin position="41"/>
        <end position="61"/>
    </location>
</feature>
<dbReference type="Proteomes" id="UP000193900">
    <property type="component" value="Unassembled WGS sequence"/>
</dbReference>
<dbReference type="AlphaFoldDB" id="A0A1Y5SQD3"/>
<evidence type="ECO:0000256" key="3">
    <source>
        <dbReference type="ARBA" id="ARBA00023136"/>
    </source>
</evidence>
<protein>
    <recommendedName>
        <fullName evidence="5">HIG1 domain-containing protein</fullName>
    </recommendedName>
</protein>
<keyword evidence="3 4" id="KW-0472">Membrane</keyword>
<evidence type="ECO:0000313" key="7">
    <source>
        <dbReference type="Proteomes" id="UP000193900"/>
    </source>
</evidence>
<dbReference type="Gene3D" id="6.10.140.1320">
    <property type="match status" value="1"/>
</dbReference>
<reference evidence="6 7" key="1">
    <citation type="submission" date="2017-03" db="EMBL/GenBank/DDBJ databases">
        <authorList>
            <person name="Afonso C.L."/>
            <person name="Miller P.J."/>
            <person name="Scott M.A."/>
            <person name="Spackman E."/>
            <person name="Goraichik I."/>
            <person name="Dimitrov K.M."/>
            <person name="Suarez D.L."/>
            <person name="Swayne D.E."/>
        </authorList>
    </citation>
    <scope>NUCLEOTIDE SEQUENCE [LARGE SCALE GENOMIC DNA]</scope>
    <source>
        <strain evidence="6 7">CECT 7023</strain>
    </source>
</reference>
<accession>A0A1Y5SQD3</accession>
<evidence type="ECO:0000259" key="5">
    <source>
        <dbReference type="PROSITE" id="PS51503"/>
    </source>
</evidence>
<name>A0A1Y5SQD3_9RHOB</name>
<gene>
    <name evidence="6" type="ORF">ROA7023_01884</name>
</gene>
<dbReference type="InterPro" id="IPR007667">
    <property type="entry name" value="Hypoxia_induced_domain"/>
</dbReference>
<dbReference type="NCBIfam" id="NF033233">
    <property type="entry name" value="twin_helix"/>
    <property type="match status" value="1"/>
</dbReference>
<dbReference type="RefSeq" id="WP_085878739.1">
    <property type="nucleotide sequence ID" value="NZ_FWFZ01000007.1"/>
</dbReference>
<evidence type="ECO:0000313" key="6">
    <source>
        <dbReference type="EMBL" id="SLN45485.1"/>
    </source>
</evidence>
<keyword evidence="1 4" id="KW-0812">Transmembrane</keyword>
<dbReference type="Pfam" id="PF04588">
    <property type="entry name" value="HIG_1_N"/>
    <property type="match status" value="1"/>
</dbReference>
<evidence type="ECO:0000256" key="4">
    <source>
        <dbReference type="SAM" id="Phobius"/>
    </source>
</evidence>
<sequence length="65" mass="6852">MASDPLFIVVALAVLGVAAILLMGIGNFGKGGDPKTSNKLMKWRIGAQFVAVILILLFVLIRRGG</sequence>
<proteinExistence type="predicted"/>
<organism evidence="6 7">
    <name type="scientific">Roseisalinus antarcticus</name>
    <dbReference type="NCBI Taxonomy" id="254357"/>
    <lineage>
        <taxon>Bacteria</taxon>
        <taxon>Pseudomonadati</taxon>
        <taxon>Pseudomonadota</taxon>
        <taxon>Alphaproteobacteria</taxon>
        <taxon>Rhodobacterales</taxon>
        <taxon>Roseobacteraceae</taxon>
        <taxon>Roseisalinus</taxon>
    </lineage>
</organism>
<dbReference type="PROSITE" id="PS51503">
    <property type="entry name" value="HIG1"/>
    <property type="match status" value="1"/>
</dbReference>